<gene>
    <name evidence="2" type="ORF">Q9312_13655</name>
</gene>
<protein>
    <submittedName>
        <fullName evidence="2">Efflux RND transporter permease subunit</fullName>
    </submittedName>
</protein>
<keyword evidence="1" id="KW-1133">Transmembrane helix</keyword>
<dbReference type="SUPFAM" id="SSF82693">
    <property type="entry name" value="Multidrug efflux transporter AcrB pore domain, PN1, PN2, PC1 and PC2 subdomains"/>
    <property type="match status" value="2"/>
</dbReference>
<organism evidence="2 3">
    <name type="scientific">Pleionea litopenaei</name>
    <dbReference type="NCBI Taxonomy" id="3070815"/>
    <lineage>
        <taxon>Bacteria</taxon>
        <taxon>Pseudomonadati</taxon>
        <taxon>Pseudomonadota</taxon>
        <taxon>Gammaproteobacteria</taxon>
        <taxon>Oceanospirillales</taxon>
        <taxon>Pleioneaceae</taxon>
        <taxon>Pleionea</taxon>
    </lineage>
</organism>
<feature type="transmembrane region" description="Helical" evidence="1">
    <location>
        <begin position="435"/>
        <end position="455"/>
    </location>
</feature>
<evidence type="ECO:0000313" key="3">
    <source>
        <dbReference type="Proteomes" id="UP001239782"/>
    </source>
</evidence>
<feature type="transmembrane region" description="Helical" evidence="1">
    <location>
        <begin position="15"/>
        <end position="34"/>
    </location>
</feature>
<dbReference type="Proteomes" id="UP001239782">
    <property type="component" value="Chromosome"/>
</dbReference>
<dbReference type="Pfam" id="PF00873">
    <property type="entry name" value="ACR_tran"/>
    <property type="match status" value="1"/>
</dbReference>
<dbReference type="Gene3D" id="3.30.70.1440">
    <property type="entry name" value="Multidrug efflux transporter AcrB pore domain"/>
    <property type="match status" value="1"/>
</dbReference>
<dbReference type="Gene3D" id="3.30.2090.10">
    <property type="entry name" value="Multidrug efflux transporter AcrB TolC docking domain, DN and DC subdomains"/>
    <property type="match status" value="2"/>
</dbReference>
<dbReference type="InterPro" id="IPR027463">
    <property type="entry name" value="AcrB_DN_DC_subdom"/>
</dbReference>
<dbReference type="Gene3D" id="1.20.1640.10">
    <property type="entry name" value="Multidrug efflux transporter AcrB transmembrane domain"/>
    <property type="match status" value="2"/>
</dbReference>
<feature type="transmembrane region" description="Helical" evidence="1">
    <location>
        <begin position="958"/>
        <end position="978"/>
    </location>
</feature>
<feature type="transmembrane region" description="Helical" evidence="1">
    <location>
        <begin position="990"/>
        <end position="1014"/>
    </location>
</feature>
<feature type="transmembrane region" description="Helical" evidence="1">
    <location>
        <begin position="861"/>
        <end position="880"/>
    </location>
</feature>
<dbReference type="InterPro" id="IPR001036">
    <property type="entry name" value="Acrflvin-R"/>
</dbReference>
<dbReference type="PANTHER" id="PTHR32063:SF18">
    <property type="entry name" value="CATION EFFLUX SYSTEM PROTEIN"/>
    <property type="match status" value="1"/>
</dbReference>
<dbReference type="AlphaFoldDB" id="A0AA51RRH7"/>
<dbReference type="Gene3D" id="3.30.70.1430">
    <property type="entry name" value="Multidrug efflux transporter AcrB pore domain"/>
    <property type="match status" value="2"/>
</dbReference>
<keyword evidence="1" id="KW-0812">Transmembrane</keyword>
<keyword evidence="1" id="KW-0472">Membrane</keyword>
<dbReference type="GO" id="GO:0005886">
    <property type="term" value="C:plasma membrane"/>
    <property type="evidence" value="ECO:0007669"/>
    <property type="project" value="TreeGrafter"/>
</dbReference>
<sequence>MTPNFKTLLYREPRLFVLLIAMVVVLGVSSFFTIGKQEDPTITNLFATIVTPFPGADASRVESQVSKKIEDELAEIADINKVTSNSRAGISVVRVELSKFINDQEIEQTWSEIRDSLEDARLNMPNGVGASQFDNDRTGAFTSISVIQSTSDDENVAQLIRQAKYLQDQLRQVSGTEIVERFGDPKEVVYVKADPIKLAALQLSISDLAMAVSRADVKNSAGRAETSRGSLLIEVAGATDSLQRLMSIPVVNHRGSQVLLGDIAELEKTVEEPLSAIAYSSNRLSIIVAARMKPDLRVDDWTRRVEKVLSDYEQALPKNIEHKQIFSQSEYTSKRLNEVFGNLFLGVFLVVLVLLISMGWRAALVVAIVLPLTSLLSLTILQYVGIPIHQMSVTGLIVALGLLVDAAIVMTDGIAHGIKQKKDPAEVIIDSINRLSVPLLASTVTTALAFMPMAILPGPAGDFVGSIAIAVIVMLFSSLFLALTVTPSLSGWLLKEDAKPLVELEKVKRWFKSSLDWTVVYPKSAMSIALILPLTGFLLFPTLTAQFFPGVDRDQFYIQVDSGSGSSIGHTQHIVKKVYAYLEQDQDIEQQHWVIGESAPAFYYNMIRDKDGDPSSAEGLITTKSEEATGRLLHHLQAELNQLVPDAQIIVRGLVQGPPVNAPVEIKVFGQDLEQLALIGDQIRERMARVSDITHTRHTLANGAPKLMFQADENKAQLLGFRLTQIADYLANGLVGIPSGSVIEQTEEIPIWIRFEDEFRKDIQRFRHLNLPSNTSSSSDMGVPLSALGEFELTSSQSVIARENGERVNLVQGFIKHQVLPEEVLKKVQQQLTDDPIRLPPGYHLSIGGDADARSETIANLVSSVGLIITLSIATIIVTFRSYRLSLITFIVCGLAAGLSLLSLAIMRYPFGIQALIGVIGSIGVSINAAIIILSALKEDSLAMQGDRDRVAAILFRSSRHIVSTTITTFFGFLPLILEGGGFWPPFAMAIAGGVLLSTIISFYFTPSLFLLWFSRTHPKPFRSLRREQKLSVS</sequence>
<dbReference type="GO" id="GO:0042910">
    <property type="term" value="F:xenobiotic transmembrane transporter activity"/>
    <property type="evidence" value="ECO:0007669"/>
    <property type="project" value="TreeGrafter"/>
</dbReference>
<proteinExistence type="predicted"/>
<reference evidence="2 3" key="1">
    <citation type="submission" date="2023-08" db="EMBL/GenBank/DDBJ databases">
        <title>Pleionea litopenaei sp. nov., isolated from stomach of juvenile Litopenaeus vannamei.</title>
        <authorList>
            <person name="Rho A.M."/>
            <person name="Hwang C.Y."/>
        </authorList>
    </citation>
    <scope>NUCLEOTIDE SEQUENCE [LARGE SCALE GENOMIC DNA]</scope>
    <source>
        <strain evidence="2 3">HL-JVS1</strain>
    </source>
</reference>
<feature type="transmembrane region" description="Helical" evidence="1">
    <location>
        <begin position="339"/>
        <end position="356"/>
    </location>
</feature>
<evidence type="ECO:0000256" key="1">
    <source>
        <dbReference type="SAM" id="Phobius"/>
    </source>
</evidence>
<evidence type="ECO:0000313" key="2">
    <source>
        <dbReference type="EMBL" id="WMS86265.1"/>
    </source>
</evidence>
<dbReference type="EMBL" id="CP133548">
    <property type="protein sequence ID" value="WMS86265.1"/>
    <property type="molecule type" value="Genomic_DNA"/>
</dbReference>
<dbReference type="PANTHER" id="PTHR32063">
    <property type="match status" value="1"/>
</dbReference>
<dbReference type="SUPFAM" id="SSF82866">
    <property type="entry name" value="Multidrug efflux transporter AcrB transmembrane domain"/>
    <property type="match status" value="2"/>
</dbReference>
<feature type="transmembrane region" description="Helical" evidence="1">
    <location>
        <begin position="515"/>
        <end position="540"/>
    </location>
</feature>
<feature type="transmembrane region" description="Helical" evidence="1">
    <location>
        <begin position="887"/>
        <end position="907"/>
    </location>
</feature>
<feature type="transmembrane region" description="Helical" evidence="1">
    <location>
        <begin position="913"/>
        <end position="937"/>
    </location>
</feature>
<dbReference type="KEGG" id="plei:Q9312_13655"/>
<feature type="transmembrane region" description="Helical" evidence="1">
    <location>
        <begin position="363"/>
        <end position="384"/>
    </location>
</feature>
<dbReference type="Gene3D" id="3.30.70.1320">
    <property type="entry name" value="Multidrug efflux transporter AcrB pore domain like"/>
    <property type="match status" value="1"/>
</dbReference>
<dbReference type="SUPFAM" id="SSF82714">
    <property type="entry name" value="Multidrug efflux transporter AcrB TolC docking domain, DN and DC subdomains"/>
    <property type="match status" value="2"/>
</dbReference>
<keyword evidence="3" id="KW-1185">Reference proteome</keyword>
<accession>A0AA51RRH7</accession>
<dbReference type="PRINTS" id="PR00702">
    <property type="entry name" value="ACRIFLAVINRP"/>
</dbReference>
<feature type="transmembrane region" description="Helical" evidence="1">
    <location>
        <begin position="396"/>
        <end position="415"/>
    </location>
</feature>
<name>A0AA51RRH7_9GAMM</name>
<dbReference type="RefSeq" id="WP_309201417.1">
    <property type="nucleotide sequence ID" value="NZ_CP133548.1"/>
</dbReference>
<feature type="transmembrane region" description="Helical" evidence="1">
    <location>
        <begin position="467"/>
        <end position="494"/>
    </location>
</feature>